<sequence length="282" mass="32372">MISIRNSTPSNIDGLDMYRLRQLIKFFVRPIRKVLTLLIVEPSVLQPHISRQIWHDTNAFRWAAAYIVKNQIEGDYLEFGVWKGNSFIEAYNQINNYSNTFYNVGVKATGEKNMFVDMKFHAFDSFEGLPETKNVSNPIQYFAGNYSATEELFRNRISDAGLDMDRVTITKGWFNESLNKEAADALNLRQIAVAYIDCDIYESSVDVLNFITPYLKTGSVLIFDDWFRNKGISSTGVQGAVLDWLKSNPQITLQHYYNCDTRTALFIVKINCENQTSNIECV</sequence>
<evidence type="ECO:0008006" key="3">
    <source>
        <dbReference type="Google" id="ProtNLM"/>
    </source>
</evidence>
<dbReference type="AlphaFoldDB" id="U2WU50"/>
<dbReference type="PANTHER" id="PTHR40036">
    <property type="entry name" value="MACROCIN O-METHYLTRANSFERASE"/>
    <property type="match status" value="1"/>
</dbReference>
<gene>
    <name evidence="1" type="ORF">RS24_00795</name>
</gene>
<evidence type="ECO:0000313" key="2">
    <source>
        <dbReference type="Proteomes" id="UP000016762"/>
    </source>
</evidence>
<evidence type="ECO:0000313" key="1">
    <source>
        <dbReference type="EMBL" id="ERL47075.1"/>
    </source>
</evidence>
<dbReference type="eggNOG" id="COG4122">
    <property type="taxonomic scope" value="Bacteria"/>
</dbReference>
<reference evidence="1 2" key="1">
    <citation type="journal article" date="2014" name="FEMS Microbiol. Ecol.">
        <title>Genomic differentiation among two strains of the PS1 clade isolated from geographically separated marine habitats.</title>
        <authorList>
            <person name="Jimenez-Infante F."/>
            <person name="Ngugi D.K."/>
            <person name="Alam I."/>
            <person name="Rashid M."/>
            <person name="Baalawi W."/>
            <person name="Kamau A.A."/>
            <person name="Bajic V.B."/>
            <person name="Stingl U."/>
        </authorList>
    </citation>
    <scope>NUCLEOTIDE SEQUENCE [LARGE SCALE GENOMIC DNA]</scope>
    <source>
        <strain evidence="1 2">RS24</strain>
    </source>
</reference>
<keyword evidence="2" id="KW-1185">Reference proteome</keyword>
<comment type="caution">
    <text evidence="1">The sequence shown here is derived from an EMBL/GenBank/DDBJ whole genome shotgun (WGS) entry which is preliminary data.</text>
</comment>
<dbReference type="STRING" id="1397666.RS24_00795"/>
<dbReference type="InterPro" id="IPR008884">
    <property type="entry name" value="TylF_MeTrfase"/>
</dbReference>
<proteinExistence type="predicted"/>
<dbReference type="Pfam" id="PF05711">
    <property type="entry name" value="TylF"/>
    <property type="match status" value="1"/>
</dbReference>
<dbReference type="InterPro" id="IPR029063">
    <property type="entry name" value="SAM-dependent_MTases_sf"/>
</dbReference>
<dbReference type="SUPFAM" id="SSF53335">
    <property type="entry name" value="S-adenosyl-L-methionine-dependent methyltransferases"/>
    <property type="match status" value="1"/>
</dbReference>
<name>U2WU50_9PROT</name>
<dbReference type="PANTHER" id="PTHR40036:SF1">
    <property type="entry name" value="MACROCIN O-METHYLTRANSFERASE"/>
    <property type="match status" value="1"/>
</dbReference>
<dbReference type="Proteomes" id="UP000016762">
    <property type="component" value="Unassembled WGS sequence"/>
</dbReference>
<dbReference type="EMBL" id="AWXE01000002">
    <property type="protein sequence ID" value="ERL47075.1"/>
    <property type="molecule type" value="Genomic_DNA"/>
</dbReference>
<protein>
    <recommendedName>
        <fullName evidence="3">Methyltransferase</fullName>
    </recommendedName>
</protein>
<accession>U2WU50</accession>
<dbReference type="Gene3D" id="3.40.50.150">
    <property type="entry name" value="Vaccinia Virus protein VP39"/>
    <property type="match status" value="1"/>
</dbReference>
<organism evidence="1 2">
    <name type="scientific">Candidatus Micropelagius thuwalensis</name>
    <dbReference type="NCBI Taxonomy" id="1397666"/>
    <lineage>
        <taxon>Bacteria</taxon>
        <taxon>Pseudomonadati</taxon>
        <taxon>Pseudomonadota</taxon>
        <taxon>Alphaproteobacteria</taxon>
        <taxon>PS1 clade</taxon>
        <taxon>Candidatus Micropelagius</taxon>
    </lineage>
</organism>